<gene>
    <name evidence="3" type="ORF">ACGFZB_26320</name>
</gene>
<proteinExistence type="predicted"/>
<feature type="compositionally biased region" description="Pro residues" evidence="1">
    <location>
        <begin position="9"/>
        <end position="18"/>
    </location>
</feature>
<feature type="transmembrane region" description="Helical" evidence="2">
    <location>
        <begin position="251"/>
        <end position="276"/>
    </location>
</feature>
<feature type="transmembrane region" description="Helical" evidence="2">
    <location>
        <begin position="336"/>
        <end position="357"/>
    </location>
</feature>
<dbReference type="RefSeq" id="WP_392819906.1">
    <property type="nucleotide sequence ID" value="NZ_JBICYV010000013.1"/>
</dbReference>
<evidence type="ECO:0000256" key="2">
    <source>
        <dbReference type="SAM" id="Phobius"/>
    </source>
</evidence>
<comment type="caution">
    <text evidence="3">The sequence shown here is derived from an EMBL/GenBank/DDBJ whole genome shotgun (WGS) entry which is preliminary data.</text>
</comment>
<feature type="transmembrane region" description="Helical" evidence="2">
    <location>
        <begin position="283"/>
        <end position="304"/>
    </location>
</feature>
<feature type="transmembrane region" description="Helical" evidence="2">
    <location>
        <begin position="191"/>
        <end position="210"/>
    </location>
</feature>
<evidence type="ECO:0000313" key="3">
    <source>
        <dbReference type="EMBL" id="MFG3013883.1"/>
    </source>
</evidence>
<keyword evidence="2" id="KW-1133">Transmembrane helix</keyword>
<dbReference type="EMBL" id="JBICYV010000013">
    <property type="protein sequence ID" value="MFG3013883.1"/>
    <property type="molecule type" value="Genomic_DNA"/>
</dbReference>
<feature type="transmembrane region" description="Helical" evidence="2">
    <location>
        <begin position="58"/>
        <end position="79"/>
    </location>
</feature>
<protein>
    <submittedName>
        <fullName evidence="3">ABC transporter permease</fullName>
    </submittedName>
</protein>
<keyword evidence="2" id="KW-0472">Membrane</keyword>
<evidence type="ECO:0000313" key="4">
    <source>
        <dbReference type="Proteomes" id="UP001604267"/>
    </source>
</evidence>
<name>A0ABW7BCV9_9ACTN</name>
<keyword evidence="2" id="KW-0812">Transmembrane</keyword>
<feature type="region of interest" description="Disordered" evidence="1">
    <location>
        <begin position="1"/>
        <end position="31"/>
    </location>
</feature>
<evidence type="ECO:0000256" key="1">
    <source>
        <dbReference type="SAM" id="MobiDB-lite"/>
    </source>
</evidence>
<sequence>MQHSTELPPTAPPAPAPHDPAARPTTGRPAHARDALADTEPGIPAPVLAAAAGIRKAMLVPVVTALAIGTIFVAVYLAAFHAPTARHQPLGIATSDTVAARTELALNNASPNAYTFYRYKDAEAARWAVTHDKVPAVLVANGHHLRLLAAGAQGPSTISGLAAAVNEAVGHPVPVDDVRPLVAGDARGLSAFYAAFGVVLAGFLFAVSSYQIAPRLPLTARIASMAAFAIASGIVVALVAHTAMAALPAPFFTVALLVGLLAWASAAATGVLLRLFGPVGMPVASVVLLILGNATSGGILPATYLPSWLSPLAQVLSPAAAIRGLRGAAYFHNAHVIGSLLTLTAWVVGCLALQYVLDRLAARRASNPS</sequence>
<accession>A0ABW7BCV9</accession>
<organism evidence="3 4">
    <name type="scientific">Streptomyces cinerochromogenes</name>
    <dbReference type="NCBI Taxonomy" id="66422"/>
    <lineage>
        <taxon>Bacteria</taxon>
        <taxon>Bacillati</taxon>
        <taxon>Actinomycetota</taxon>
        <taxon>Actinomycetes</taxon>
        <taxon>Kitasatosporales</taxon>
        <taxon>Streptomycetaceae</taxon>
        <taxon>Streptomyces</taxon>
    </lineage>
</organism>
<reference evidence="3 4" key="1">
    <citation type="submission" date="2024-10" db="EMBL/GenBank/DDBJ databases">
        <title>The Natural Products Discovery Center: Release of the First 8490 Sequenced Strains for Exploring Actinobacteria Biosynthetic Diversity.</title>
        <authorList>
            <person name="Kalkreuter E."/>
            <person name="Kautsar S.A."/>
            <person name="Yang D."/>
            <person name="Bader C.D."/>
            <person name="Teijaro C.N."/>
            <person name="Fluegel L."/>
            <person name="Davis C.M."/>
            <person name="Simpson J.R."/>
            <person name="Lauterbach L."/>
            <person name="Steele A.D."/>
            <person name="Gui C."/>
            <person name="Meng S."/>
            <person name="Li G."/>
            <person name="Viehrig K."/>
            <person name="Ye F."/>
            <person name="Su P."/>
            <person name="Kiefer A.F."/>
            <person name="Nichols A."/>
            <person name="Cepeda A.J."/>
            <person name="Yan W."/>
            <person name="Fan B."/>
            <person name="Jiang Y."/>
            <person name="Adhikari A."/>
            <person name="Zheng C.-J."/>
            <person name="Schuster L."/>
            <person name="Cowan T.M."/>
            <person name="Smanski M.J."/>
            <person name="Chevrette M.G."/>
            <person name="De Carvalho L.P.S."/>
            <person name="Shen B."/>
        </authorList>
    </citation>
    <scope>NUCLEOTIDE SEQUENCE [LARGE SCALE GENOMIC DNA]</scope>
    <source>
        <strain evidence="3 4">NPDC048320</strain>
    </source>
</reference>
<feature type="transmembrane region" description="Helical" evidence="2">
    <location>
        <begin position="222"/>
        <end position="245"/>
    </location>
</feature>
<keyword evidence="4" id="KW-1185">Reference proteome</keyword>
<dbReference type="Proteomes" id="UP001604267">
    <property type="component" value="Unassembled WGS sequence"/>
</dbReference>